<comment type="caution">
    <text evidence="1">The sequence shown here is derived from an EMBL/GenBank/DDBJ whole genome shotgun (WGS) entry which is preliminary data.</text>
</comment>
<dbReference type="Proteomes" id="UP000680714">
    <property type="component" value="Unassembled WGS sequence"/>
</dbReference>
<dbReference type="EMBL" id="JAGTUF010000001">
    <property type="protein sequence ID" value="MBR9970688.1"/>
    <property type="molecule type" value="Genomic_DNA"/>
</dbReference>
<reference evidence="1 2" key="1">
    <citation type="submission" date="2021-04" db="EMBL/GenBank/DDBJ databases">
        <title>Magnetospirillum sulfuroxidans sp. nov., a facultative chemolithoautotrophic sulfur-oxidizing alphaproteobacterium isolated from freshwater sediment and proposals for Paramagetospirillum gen. nov., and Magnetospirillaceae fam. nov.</title>
        <authorList>
            <person name="Koziaeva V."/>
            <person name="Geelhoed J.S."/>
            <person name="Sorokin D.Y."/>
            <person name="Grouzdev D.S."/>
        </authorList>
    </citation>
    <scope>NUCLEOTIDE SEQUENCE [LARGE SCALE GENOMIC DNA]</scope>
    <source>
        <strain evidence="1 2">J10</strain>
    </source>
</reference>
<organism evidence="1 2">
    <name type="scientific">Magnetospirillum sulfuroxidans</name>
    <dbReference type="NCBI Taxonomy" id="611300"/>
    <lineage>
        <taxon>Bacteria</taxon>
        <taxon>Pseudomonadati</taxon>
        <taxon>Pseudomonadota</taxon>
        <taxon>Alphaproteobacteria</taxon>
        <taxon>Rhodospirillales</taxon>
        <taxon>Rhodospirillaceae</taxon>
        <taxon>Magnetospirillum</taxon>
    </lineage>
</organism>
<evidence type="ECO:0000313" key="2">
    <source>
        <dbReference type="Proteomes" id="UP000680714"/>
    </source>
</evidence>
<evidence type="ECO:0000313" key="1">
    <source>
        <dbReference type="EMBL" id="MBR9970688.1"/>
    </source>
</evidence>
<accession>A0ABS5IAB1</accession>
<sequence length="172" mass="18290">MDELAQLVQGARNAMCDSMVERLAITAGNSLEVLDKLNDPDVQAGVSALLEGIGSLHRNGALETLLDAVQLIHGARRAASDSMIDRAFSFIEHMANNLGTEDLATLAYEAKGAMEDAIAECSIPAASPGLMGTIKMLSKPETQESLRFMLSFSCALRRRAVVIGKGAPMAQE</sequence>
<protein>
    <submittedName>
        <fullName evidence="1">DUF1641 domain-containing protein</fullName>
    </submittedName>
</protein>
<name>A0ABS5IAB1_9PROT</name>
<gene>
    <name evidence="1" type="ORF">KEC16_03045</name>
</gene>
<keyword evidence="2" id="KW-1185">Reference proteome</keyword>
<proteinExistence type="predicted"/>